<dbReference type="PROSITE" id="PS50005">
    <property type="entry name" value="TPR"/>
    <property type="match status" value="1"/>
</dbReference>
<keyword evidence="3" id="KW-1185">Reference proteome</keyword>
<gene>
    <name evidence="2" type="ORF">OM960_17290</name>
</gene>
<dbReference type="Pfam" id="PF13432">
    <property type="entry name" value="TPR_16"/>
    <property type="match status" value="1"/>
</dbReference>
<dbReference type="EMBL" id="JAPDOG010000017">
    <property type="protein sequence ID" value="MCW3783307.1"/>
    <property type="molecule type" value="Genomic_DNA"/>
</dbReference>
<proteinExistence type="predicted"/>
<evidence type="ECO:0000313" key="2">
    <source>
        <dbReference type="EMBL" id="MCW3783307.1"/>
    </source>
</evidence>
<name>A0ABT3J6J2_9RHOB</name>
<dbReference type="SMART" id="SM00028">
    <property type="entry name" value="TPR"/>
    <property type="match status" value="2"/>
</dbReference>
<dbReference type="SUPFAM" id="SSF48452">
    <property type="entry name" value="TPR-like"/>
    <property type="match status" value="1"/>
</dbReference>
<organism evidence="2 3">
    <name type="scientific">Defluviimonas salinarum</name>
    <dbReference type="NCBI Taxonomy" id="2992147"/>
    <lineage>
        <taxon>Bacteria</taxon>
        <taxon>Pseudomonadati</taxon>
        <taxon>Pseudomonadota</taxon>
        <taxon>Alphaproteobacteria</taxon>
        <taxon>Rhodobacterales</taxon>
        <taxon>Paracoccaceae</taxon>
        <taxon>Albidovulum</taxon>
    </lineage>
</organism>
<comment type="caution">
    <text evidence="2">The sequence shown here is derived from an EMBL/GenBank/DDBJ whole genome shotgun (WGS) entry which is preliminary data.</text>
</comment>
<sequence length="188" mass="20593">MSNLDRLPHLLAARDWIAAERLLRRAVALSRAPASVFYNLAKVIEMRGRAPQNLPWLRKAVAADPAHAAAWFELGRTLIGAGDPVAAERAFTKALALTPGDADARRNLARLRLRLGDWQAAIEAAHGLPEDREVLVLRYRAACELGQDATPHLKALLSDAASRPEALTAMIRVAKGRIPLRLPELQAR</sequence>
<dbReference type="Pfam" id="PF14559">
    <property type="entry name" value="TPR_19"/>
    <property type="match status" value="1"/>
</dbReference>
<dbReference type="Gene3D" id="1.25.40.10">
    <property type="entry name" value="Tetratricopeptide repeat domain"/>
    <property type="match status" value="1"/>
</dbReference>
<dbReference type="RefSeq" id="WP_264772836.1">
    <property type="nucleotide sequence ID" value="NZ_JAPDOG010000017.1"/>
</dbReference>
<reference evidence="2 3" key="1">
    <citation type="submission" date="2022-10" db="EMBL/GenBank/DDBJ databases">
        <title>Defluviimonas sp. CAU 1641 isolated from mud.</title>
        <authorList>
            <person name="Kim W."/>
        </authorList>
    </citation>
    <scope>NUCLEOTIDE SEQUENCE [LARGE SCALE GENOMIC DNA]</scope>
    <source>
        <strain evidence="2 3">CAU 1641</strain>
    </source>
</reference>
<dbReference type="InterPro" id="IPR011990">
    <property type="entry name" value="TPR-like_helical_dom_sf"/>
</dbReference>
<keyword evidence="1" id="KW-0802">TPR repeat</keyword>
<accession>A0ABT3J6J2</accession>
<dbReference type="InterPro" id="IPR019734">
    <property type="entry name" value="TPR_rpt"/>
</dbReference>
<protein>
    <submittedName>
        <fullName evidence="2">Tetratricopeptide repeat protein</fullName>
    </submittedName>
</protein>
<dbReference type="Proteomes" id="UP001207582">
    <property type="component" value="Unassembled WGS sequence"/>
</dbReference>
<evidence type="ECO:0000313" key="3">
    <source>
        <dbReference type="Proteomes" id="UP001207582"/>
    </source>
</evidence>
<feature type="repeat" description="TPR" evidence="1">
    <location>
        <begin position="68"/>
        <end position="101"/>
    </location>
</feature>
<evidence type="ECO:0000256" key="1">
    <source>
        <dbReference type="PROSITE-ProRule" id="PRU00339"/>
    </source>
</evidence>